<reference evidence="1 2" key="1">
    <citation type="submission" date="2023-02" db="EMBL/GenBank/DDBJ databases">
        <title>Oceanobacillus kimchii IFOP_LL358 isolated form Alexandrium catenella lab strain.</title>
        <authorList>
            <person name="Gajardo G."/>
            <person name="Ueki S."/>
            <person name="Maruyama F."/>
        </authorList>
    </citation>
    <scope>NUCLEOTIDE SEQUENCE [LARGE SCALE GENOMIC DNA]</scope>
    <source>
        <strain evidence="1 2">IFOP_LL358</strain>
    </source>
</reference>
<name>A0ABQ5TJX3_9BACI</name>
<gene>
    <name evidence="1" type="ORF">MACH08_29470</name>
</gene>
<comment type="caution">
    <text evidence="1">The sequence shown here is derived from an EMBL/GenBank/DDBJ whole genome shotgun (WGS) entry which is preliminary data.</text>
</comment>
<keyword evidence="2" id="KW-1185">Reference proteome</keyword>
<dbReference type="Proteomes" id="UP001275436">
    <property type="component" value="Unassembled WGS sequence"/>
</dbReference>
<sequence>MFKTFNYIDNNELGTKYLFCPKLILYVIIREHFVKKCRIKNENTVLKVEFYRNPIFEINQVVFLHTYGQIIAFLIY</sequence>
<organism evidence="1 2">
    <name type="scientific">Oceanobacillus kimchii</name>
    <dbReference type="NCBI Taxonomy" id="746691"/>
    <lineage>
        <taxon>Bacteria</taxon>
        <taxon>Bacillati</taxon>
        <taxon>Bacillota</taxon>
        <taxon>Bacilli</taxon>
        <taxon>Bacillales</taxon>
        <taxon>Bacillaceae</taxon>
        <taxon>Oceanobacillus</taxon>
    </lineage>
</organism>
<evidence type="ECO:0000313" key="1">
    <source>
        <dbReference type="EMBL" id="GLO67163.1"/>
    </source>
</evidence>
<evidence type="ECO:0000313" key="2">
    <source>
        <dbReference type="Proteomes" id="UP001275436"/>
    </source>
</evidence>
<protein>
    <submittedName>
        <fullName evidence="1">Uncharacterized protein</fullName>
    </submittedName>
</protein>
<proteinExistence type="predicted"/>
<dbReference type="EMBL" id="BSKO01000001">
    <property type="protein sequence ID" value="GLO67163.1"/>
    <property type="molecule type" value="Genomic_DNA"/>
</dbReference>
<accession>A0ABQ5TJX3</accession>